<keyword evidence="2" id="KW-1185">Reference proteome</keyword>
<reference evidence="2" key="1">
    <citation type="journal article" date="2024" name="Proc. Natl. Acad. Sci. U.S.A.">
        <title>Extraordinary preservation of gene collinearity over three hundred million years revealed in homosporous lycophytes.</title>
        <authorList>
            <person name="Li C."/>
            <person name="Wickell D."/>
            <person name="Kuo L.Y."/>
            <person name="Chen X."/>
            <person name="Nie B."/>
            <person name="Liao X."/>
            <person name="Peng D."/>
            <person name="Ji J."/>
            <person name="Jenkins J."/>
            <person name="Williams M."/>
            <person name="Shu S."/>
            <person name="Plott C."/>
            <person name="Barry K."/>
            <person name="Rajasekar S."/>
            <person name="Grimwood J."/>
            <person name="Han X."/>
            <person name="Sun S."/>
            <person name="Hou Z."/>
            <person name="He W."/>
            <person name="Dai G."/>
            <person name="Sun C."/>
            <person name="Schmutz J."/>
            <person name="Leebens-Mack J.H."/>
            <person name="Li F.W."/>
            <person name="Wang L."/>
        </authorList>
    </citation>
    <scope>NUCLEOTIDE SEQUENCE [LARGE SCALE GENOMIC DNA]</scope>
    <source>
        <strain evidence="2">cv. PW_Plant_1</strain>
    </source>
</reference>
<dbReference type="EMBL" id="CM055114">
    <property type="protein sequence ID" value="KAJ7514263.1"/>
    <property type="molecule type" value="Genomic_DNA"/>
</dbReference>
<sequence length="387" mass="43470">MADELEKRGNELFVLEDYEEALECYSQAIALEPSKPSLYISRASAHSKLENWTDAVSDANKAIELEPSLPKAYLRKGIACFTLEEYETARTAFLAGASQDPVGNTFKSWIQKCDAKLKDDESAQHANDSSARSSEINGMHAGSDVSLEQNLTASRPEKDDAHTPTPTPTPTPMTVVSVSQQSVQPKFRHEWYQAQTHVVITIFAKGIKNDDVKIDFGEQMLSVIIQAHDGEPYILQLRLYGKVKASECSYKVLSTKIEVRLVKAELINWKGLEFDKRQDVQRHSGIIEAAVPQTRYPSSSKKASTDWDKFEAEVKKEEKDEKLEGDAALNKLFREIYQNADEDTRRAMNKSFVESSGTVLSTNWKEVGTKHVEGSAPKGMEMRKWEV</sequence>
<gene>
    <name evidence="1" type="ORF">O6H91_23G035600</name>
</gene>
<organism evidence="1 2">
    <name type="scientific">Diphasiastrum complanatum</name>
    <name type="common">Issler's clubmoss</name>
    <name type="synonym">Lycopodium complanatum</name>
    <dbReference type="NCBI Taxonomy" id="34168"/>
    <lineage>
        <taxon>Eukaryota</taxon>
        <taxon>Viridiplantae</taxon>
        <taxon>Streptophyta</taxon>
        <taxon>Embryophyta</taxon>
        <taxon>Tracheophyta</taxon>
        <taxon>Lycopodiopsida</taxon>
        <taxon>Lycopodiales</taxon>
        <taxon>Lycopodiaceae</taxon>
        <taxon>Lycopodioideae</taxon>
        <taxon>Diphasiastrum</taxon>
    </lineage>
</organism>
<evidence type="ECO:0000313" key="2">
    <source>
        <dbReference type="Proteomes" id="UP001162992"/>
    </source>
</evidence>
<proteinExistence type="predicted"/>
<comment type="caution">
    <text evidence="1">The sequence shown here is derived from an EMBL/GenBank/DDBJ whole genome shotgun (WGS) entry which is preliminary data.</text>
</comment>
<accession>A0ACC2A9P1</accession>
<dbReference type="Proteomes" id="UP001162992">
    <property type="component" value="Chromosome 23"/>
</dbReference>
<evidence type="ECO:0000313" key="1">
    <source>
        <dbReference type="EMBL" id="KAJ7514263.1"/>
    </source>
</evidence>
<protein>
    <submittedName>
        <fullName evidence="1">Uncharacterized protein</fullName>
    </submittedName>
</protein>
<name>A0ACC2A9P1_DIPCM</name>